<keyword evidence="3" id="KW-1185">Reference proteome</keyword>
<organism evidence="3">
    <name type="scientific">Leptosphaeria maculans (strain JN3 / isolate v23.1.3 / race Av1-4-5-6-7-8)</name>
    <name type="common">Blackleg fungus</name>
    <name type="synonym">Phoma lingam</name>
    <dbReference type="NCBI Taxonomy" id="985895"/>
    <lineage>
        <taxon>Eukaryota</taxon>
        <taxon>Fungi</taxon>
        <taxon>Dikarya</taxon>
        <taxon>Ascomycota</taxon>
        <taxon>Pezizomycotina</taxon>
        <taxon>Dothideomycetes</taxon>
        <taxon>Pleosporomycetidae</taxon>
        <taxon>Pleosporales</taxon>
        <taxon>Pleosporineae</taxon>
        <taxon>Leptosphaeriaceae</taxon>
        <taxon>Plenodomus</taxon>
        <taxon>Plenodomus lingam/Leptosphaeria maculans species complex</taxon>
    </lineage>
</organism>
<dbReference type="AlphaFoldDB" id="E4ZJV1"/>
<evidence type="ECO:0000313" key="3">
    <source>
        <dbReference type="Proteomes" id="UP000002668"/>
    </source>
</evidence>
<protein>
    <submittedName>
        <fullName evidence="2">Predicted protein</fullName>
    </submittedName>
</protein>
<dbReference type="VEuPathDB" id="FungiDB:LEMA_P068940.1"/>
<gene>
    <name evidence="2" type="ORF">LEMA_P068940.1</name>
</gene>
<name>E4ZJV1_LEPMJ</name>
<evidence type="ECO:0000256" key="1">
    <source>
        <dbReference type="SAM" id="MobiDB-lite"/>
    </source>
</evidence>
<sequence length="51" mass="5586">MRKRMQGKAKAAGGICVHPCISTTNQNPHISHPFSSRQRIPHATSQDSVAF</sequence>
<reference evidence="3" key="1">
    <citation type="journal article" date="2011" name="Nat. Commun.">
        <title>Effector diversification within compartments of the Leptosphaeria maculans genome affected by Repeat-Induced Point mutations.</title>
        <authorList>
            <person name="Rouxel T."/>
            <person name="Grandaubert J."/>
            <person name="Hane J.K."/>
            <person name="Hoede C."/>
            <person name="van de Wouw A.P."/>
            <person name="Couloux A."/>
            <person name="Dominguez V."/>
            <person name="Anthouard V."/>
            <person name="Bally P."/>
            <person name="Bourras S."/>
            <person name="Cozijnsen A.J."/>
            <person name="Ciuffetti L.M."/>
            <person name="Degrave A."/>
            <person name="Dilmaghani A."/>
            <person name="Duret L."/>
            <person name="Fudal I."/>
            <person name="Goodwin S.B."/>
            <person name="Gout L."/>
            <person name="Glaser N."/>
            <person name="Linglin J."/>
            <person name="Kema G.H.J."/>
            <person name="Lapalu N."/>
            <person name="Lawrence C.B."/>
            <person name="May K."/>
            <person name="Meyer M."/>
            <person name="Ollivier B."/>
            <person name="Poulain J."/>
            <person name="Schoch C.L."/>
            <person name="Simon A."/>
            <person name="Spatafora J.W."/>
            <person name="Stachowiak A."/>
            <person name="Turgeon B.G."/>
            <person name="Tyler B.M."/>
            <person name="Vincent D."/>
            <person name="Weissenbach J."/>
            <person name="Amselem J."/>
            <person name="Quesneville H."/>
            <person name="Oliver R.P."/>
            <person name="Wincker P."/>
            <person name="Balesdent M.-H."/>
            <person name="Howlett B.J."/>
        </authorList>
    </citation>
    <scope>NUCLEOTIDE SEQUENCE [LARGE SCALE GENOMIC DNA]</scope>
    <source>
        <strain evidence="3">JN3 / isolate v23.1.3 / race Av1-4-5-6-7-8</strain>
    </source>
</reference>
<dbReference type="EMBL" id="FP929072">
    <property type="protein sequence ID" value="CBX91386.1"/>
    <property type="molecule type" value="Genomic_DNA"/>
</dbReference>
<dbReference type="InParanoid" id="E4ZJV1"/>
<feature type="region of interest" description="Disordered" evidence="1">
    <location>
        <begin position="27"/>
        <end position="51"/>
    </location>
</feature>
<proteinExistence type="predicted"/>
<dbReference type="HOGENOM" id="CLU_3106822_0_0_1"/>
<accession>E4ZJV1</accession>
<dbReference type="Proteomes" id="UP000002668">
    <property type="component" value="Genome"/>
</dbReference>
<evidence type="ECO:0000313" key="2">
    <source>
        <dbReference type="EMBL" id="CBX91386.1"/>
    </source>
</evidence>